<evidence type="ECO:0000313" key="2">
    <source>
        <dbReference type="Proteomes" id="UP000723463"/>
    </source>
</evidence>
<dbReference type="Gene3D" id="2.130.10.10">
    <property type="entry name" value="YVTN repeat-like/Quinoprotein amine dehydrogenase"/>
    <property type="match status" value="1"/>
</dbReference>
<organism evidence="1 2">
    <name type="scientific">Mortierella hygrophila</name>
    <dbReference type="NCBI Taxonomy" id="979708"/>
    <lineage>
        <taxon>Eukaryota</taxon>
        <taxon>Fungi</taxon>
        <taxon>Fungi incertae sedis</taxon>
        <taxon>Mucoromycota</taxon>
        <taxon>Mortierellomycotina</taxon>
        <taxon>Mortierellomycetes</taxon>
        <taxon>Mortierellales</taxon>
        <taxon>Mortierellaceae</taxon>
        <taxon>Mortierella</taxon>
    </lineage>
</organism>
<accession>A0A9P6F1A3</accession>
<dbReference type="SUPFAM" id="SSF50978">
    <property type="entry name" value="WD40 repeat-like"/>
    <property type="match status" value="1"/>
</dbReference>
<dbReference type="InterPro" id="IPR015943">
    <property type="entry name" value="WD40/YVTN_repeat-like_dom_sf"/>
</dbReference>
<name>A0A9P6F1A3_9FUNG</name>
<protein>
    <submittedName>
        <fullName evidence="1">Uncharacterized protein</fullName>
    </submittedName>
</protein>
<proteinExistence type="predicted"/>
<evidence type="ECO:0000313" key="1">
    <source>
        <dbReference type="EMBL" id="KAF9540090.1"/>
    </source>
</evidence>
<dbReference type="EMBL" id="JAAAXW010000215">
    <property type="protein sequence ID" value="KAF9540090.1"/>
    <property type="molecule type" value="Genomic_DNA"/>
</dbReference>
<dbReference type="AlphaFoldDB" id="A0A9P6F1A3"/>
<reference evidence="1" key="1">
    <citation type="journal article" date="2020" name="Fungal Divers.">
        <title>Resolving the Mortierellaceae phylogeny through synthesis of multi-gene phylogenetics and phylogenomics.</title>
        <authorList>
            <person name="Vandepol N."/>
            <person name="Liber J."/>
            <person name="Desiro A."/>
            <person name="Na H."/>
            <person name="Kennedy M."/>
            <person name="Barry K."/>
            <person name="Grigoriev I.V."/>
            <person name="Miller A.N."/>
            <person name="O'Donnell K."/>
            <person name="Stajich J.E."/>
            <person name="Bonito G."/>
        </authorList>
    </citation>
    <scope>NUCLEOTIDE SEQUENCE</scope>
    <source>
        <strain evidence="1">NRRL 2591</strain>
    </source>
</reference>
<comment type="caution">
    <text evidence="1">The sequence shown here is derived from an EMBL/GenBank/DDBJ whole genome shotgun (WGS) entry which is preliminary data.</text>
</comment>
<keyword evidence="2" id="KW-1185">Reference proteome</keyword>
<dbReference type="Proteomes" id="UP000723463">
    <property type="component" value="Unassembled WGS sequence"/>
</dbReference>
<sequence>MSFESVEQVFYTPEGGQELILVSIAAHNLSRWNPRSNRSFDEQCELIDLDVVCCSLSPCGKLMATGGDRGSLKLWDRILGTLIVESIIGLTYAIGWRQGSECLYLSTVGLDTLRVWKLEQKKDGYHLQLLWRIGLRELSLVGANLEGVVGLDPFDLKLMKQHGVKGIPHE</sequence>
<gene>
    <name evidence="1" type="ORF">EC957_004643</name>
</gene>
<dbReference type="InterPro" id="IPR036322">
    <property type="entry name" value="WD40_repeat_dom_sf"/>
</dbReference>